<proteinExistence type="predicted"/>
<reference evidence="1 2" key="1">
    <citation type="submission" date="2019-10" db="EMBL/GenBank/DDBJ databases">
        <title>Rubrobacter sp nov SCSIO 52915 isolated from a deep-sea sediment in the South China Sea.</title>
        <authorList>
            <person name="Chen R.W."/>
        </authorList>
    </citation>
    <scope>NUCLEOTIDE SEQUENCE [LARGE SCALE GENOMIC DNA]</scope>
    <source>
        <strain evidence="1 2">SCSIO 52915</strain>
    </source>
</reference>
<dbReference type="AlphaFoldDB" id="A0A6G8Q254"/>
<name>A0A6G8Q254_9ACTN</name>
<dbReference type="Proteomes" id="UP000502706">
    <property type="component" value="Chromosome"/>
</dbReference>
<protein>
    <submittedName>
        <fullName evidence="1">Uncharacterized protein</fullName>
    </submittedName>
</protein>
<sequence length="85" mass="9194">MLEKQQLSAAQIEEQAGFELPDREMMALVNIQVFDVLNNNEVVVQVPIGVAANVCGVDANVLAQQNADAPVDCDATVQQLPRAFQ</sequence>
<evidence type="ECO:0000313" key="2">
    <source>
        <dbReference type="Proteomes" id="UP000502706"/>
    </source>
</evidence>
<dbReference type="KEGG" id="rmar:GBA65_20800"/>
<gene>
    <name evidence="1" type="ORF">GBA65_20800</name>
</gene>
<organism evidence="1 2">
    <name type="scientific">Rubrobacter marinus</name>
    <dbReference type="NCBI Taxonomy" id="2653852"/>
    <lineage>
        <taxon>Bacteria</taxon>
        <taxon>Bacillati</taxon>
        <taxon>Actinomycetota</taxon>
        <taxon>Rubrobacteria</taxon>
        <taxon>Rubrobacterales</taxon>
        <taxon>Rubrobacteraceae</taxon>
        <taxon>Rubrobacter</taxon>
    </lineage>
</organism>
<dbReference type="EMBL" id="CP045121">
    <property type="protein sequence ID" value="QIN80543.1"/>
    <property type="molecule type" value="Genomic_DNA"/>
</dbReference>
<accession>A0A6G8Q254</accession>
<keyword evidence="2" id="KW-1185">Reference proteome</keyword>
<evidence type="ECO:0000313" key="1">
    <source>
        <dbReference type="EMBL" id="QIN80543.1"/>
    </source>
</evidence>
<dbReference type="RefSeq" id="WP_166398212.1">
    <property type="nucleotide sequence ID" value="NZ_CP045121.1"/>
</dbReference>